<protein>
    <submittedName>
        <fullName evidence="2">Uncharacterized protein</fullName>
    </submittedName>
</protein>
<sequence length="138" mass="15430">MQNRWMAALALLALAGTAIAAAPFTAVFSGTGRACSGGLYVRTQTIEWNSSFSICKPGRYSVLEKDLAAEHGRIVFRLMARSRQCRYEVVEAEQISTYGWSVQGYPSIEAYQKRALPGWHHSPRDERMVLSCPMVRLD</sequence>
<dbReference type="AlphaFoldDB" id="A0AAW8EK77"/>
<feature type="chain" id="PRO_5043398397" evidence="1">
    <location>
        <begin position="21"/>
        <end position="138"/>
    </location>
</feature>
<feature type="signal peptide" evidence="1">
    <location>
        <begin position="1"/>
        <end position="20"/>
    </location>
</feature>
<keyword evidence="1" id="KW-0732">Signal</keyword>
<accession>A0AAW8EK77</accession>
<evidence type="ECO:0000313" key="3">
    <source>
        <dbReference type="Proteomes" id="UP001224845"/>
    </source>
</evidence>
<evidence type="ECO:0000313" key="2">
    <source>
        <dbReference type="EMBL" id="MDP9972664.1"/>
    </source>
</evidence>
<proteinExistence type="predicted"/>
<evidence type="ECO:0000256" key="1">
    <source>
        <dbReference type="SAM" id="SignalP"/>
    </source>
</evidence>
<dbReference type="Proteomes" id="UP001224845">
    <property type="component" value="Unassembled WGS sequence"/>
</dbReference>
<comment type="caution">
    <text evidence="2">The sequence shown here is derived from an EMBL/GenBank/DDBJ whole genome shotgun (WGS) entry which is preliminary data.</text>
</comment>
<reference evidence="2" key="1">
    <citation type="submission" date="2023-07" db="EMBL/GenBank/DDBJ databases">
        <title>Sorghum-associated microbial communities from plants grown in Nebraska, USA.</title>
        <authorList>
            <person name="Schachtman D."/>
        </authorList>
    </citation>
    <scope>NUCLEOTIDE SEQUENCE</scope>
    <source>
        <strain evidence="2">DS3315</strain>
    </source>
</reference>
<dbReference type="RefSeq" id="WP_015866770.1">
    <property type="nucleotide sequence ID" value="NZ_CAXUQE020000001.1"/>
</dbReference>
<dbReference type="EMBL" id="JAUSRV010000009">
    <property type="protein sequence ID" value="MDP9972664.1"/>
    <property type="molecule type" value="Genomic_DNA"/>
</dbReference>
<organism evidence="2 3">
    <name type="scientific">Variovorax paradoxus</name>
    <dbReference type="NCBI Taxonomy" id="34073"/>
    <lineage>
        <taxon>Bacteria</taxon>
        <taxon>Pseudomonadati</taxon>
        <taxon>Pseudomonadota</taxon>
        <taxon>Betaproteobacteria</taxon>
        <taxon>Burkholderiales</taxon>
        <taxon>Comamonadaceae</taxon>
        <taxon>Variovorax</taxon>
    </lineage>
</organism>
<name>A0AAW8EK77_VARPD</name>
<gene>
    <name evidence="2" type="ORF">J2W39_003906</name>
</gene>